<comment type="similarity">
    <text evidence="1">Belongs to the CBP3 family.</text>
</comment>
<dbReference type="EMBL" id="GL876970">
    <property type="protein sequence ID" value="KLU87865.1"/>
    <property type="molecule type" value="Genomic_DNA"/>
</dbReference>
<organism evidence="3">
    <name type="scientific">Magnaporthiopsis poae (strain ATCC 64411 / 73-15)</name>
    <name type="common">Kentucky bluegrass fungus</name>
    <name type="synonym">Magnaporthe poae</name>
    <dbReference type="NCBI Taxonomy" id="644358"/>
    <lineage>
        <taxon>Eukaryota</taxon>
        <taxon>Fungi</taxon>
        <taxon>Dikarya</taxon>
        <taxon>Ascomycota</taxon>
        <taxon>Pezizomycotina</taxon>
        <taxon>Sordariomycetes</taxon>
        <taxon>Sordariomycetidae</taxon>
        <taxon>Magnaporthales</taxon>
        <taxon>Magnaporthaceae</taxon>
        <taxon>Magnaporthiopsis</taxon>
    </lineage>
</organism>
<evidence type="ECO:0000259" key="2">
    <source>
        <dbReference type="Pfam" id="PF03981"/>
    </source>
</evidence>
<reference evidence="3" key="1">
    <citation type="submission" date="2010-05" db="EMBL/GenBank/DDBJ databases">
        <title>The Genome Sequence of Magnaporthe poae strain ATCC 64411.</title>
        <authorList>
            <consortium name="The Broad Institute Genome Sequencing Platform"/>
            <consortium name="Broad Institute Genome Sequencing Center for Infectious Disease"/>
            <person name="Ma L.-J."/>
            <person name="Dead R."/>
            <person name="Young S."/>
            <person name="Zeng Q."/>
            <person name="Koehrsen M."/>
            <person name="Alvarado L."/>
            <person name="Berlin A."/>
            <person name="Chapman S.B."/>
            <person name="Chen Z."/>
            <person name="Freedman E."/>
            <person name="Gellesch M."/>
            <person name="Goldberg J."/>
            <person name="Griggs A."/>
            <person name="Gujja S."/>
            <person name="Heilman E.R."/>
            <person name="Heiman D."/>
            <person name="Hepburn T."/>
            <person name="Howarth C."/>
            <person name="Jen D."/>
            <person name="Larson L."/>
            <person name="Mehta T."/>
            <person name="Neiman D."/>
            <person name="Pearson M."/>
            <person name="Roberts A."/>
            <person name="Saif S."/>
            <person name="Shea T."/>
            <person name="Shenoy N."/>
            <person name="Sisk P."/>
            <person name="Stolte C."/>
            <person name="Sykes S."/>
            <person name="Walk T."/>
            <person name="White J."/>
            <person name="Yandava C."/>
            <person name="Haas B."/>
            <person name="Nusbaum C."/>
            <person name="Birren B."/>
        </authorList>
    </citation>
    <scope>NUCLEOTIDE SEQUENCE</scope>
    <source>
        <strain evidence="3">ATCC 64411</strain>
    </source>
</reference>
<evidence type="ECO:0000313" key="3">
    <source>
        <dbReference type="EMBL" id="KLU87865.1"/>
    </source>
</evidence>
<dbReference type="InterPro" id="IPR007129">
    <property type="entry name" value="Ubiqinol_cyt_c_chaperone_CPB3"/>
</dbReference>
<dbReference type="InterPro" id="IPR021150">
    <property type="entry name" value="Ubiq_cyt_c_chap"/>
</dbReference>
<dbReference type="GO" id="GO:0034551">
    <property type="term" value="P:mitochondrial respiratory chain complex III assembly"/>
    <property type="evidence" value="ECO:0007669"/>
    <property type="project" value="TreeGrafter"/>
</dbReference>
<dbReference type="AlphaFoldDB" id="A0A0H2TUI0"/>
<dbReference type="OrthoDB" id="10253878at2759"/>
<accession>A0A0H2TUI0</accession>
<name>A0A0H2TUI0_MAGP6</name>
<sequence length="269" mass="29954">MAYSQICRACLEAVSPRLGSLSGRQGQQASRHARGVATAAIAQAAQTRQGPAAAPRISPATHATARRTFCATVAPRQQKLPEDTASMQKIILQAAKKKRGSSVVGAYDIYVHIQDTHKFFSARAAYTISPEARKKDTIRKTEEGEEIGVGGGPWHQDLSLLPTFSTWAQVTMLHMYLAIVRFRCLDKEQYENVQKQLVDAFFYEAEERMDVQHGMSSRSLRQHHLKDLFLAWRGLVLAYDEGMVKGDAVLAAAVWRNLFKARPEAELDL</sequence>
<dbReference type="VEuPathDB" id="FungiDB:MAPG_06856"/>
<proteinExistence type="inferred from homology"/>
<dbReference type="PANTHER" id="PTHR12184:SF1">
    <property type="entry name" value="UBIQUINOL-CYTOCHROME-C REDUCTASE COMPLEX ASSEMBLY FACTOR 1"/>
    <property type="match status" value="1"/>
</dbReference>
<reference evidence="3" key="2">
    <citation type="submission" date="2011-03" db="EMBL/GenBank/DDBJ databases">
        <title>Annotation of Magnaporthe poae ATCC 64411.</title>
        <authorList>
            <person name="Ma L.-J."/>
            <person name="Dead R."/>
            <person name="Young S.K."/>
            <person name="Zeng Q."/>
            <person name="Gargeya S."/>
            <person name="Fitzgerald M."/>
            <person name="Haas B."/>
            <person name="Abouelleil A."/>
            <person name="Alvarado L."/>
            <person name="Arachchi H.M."/>
            <person name="Berlin A."/>
            <person name="Brown A."/>
            <person name="Chapman S.B."/>
            <person name="Chen Z."/>
            <person name="Dunbar C."/>
            <person name="Freedman E."/>
            <person name="Gearin G."/>
            <person name="Gellesch M."/>
            <person name="Goldberg J."/>
            <person name="Griggs A."/>
            <person name="Gujja S."/>
            <person name="Heiman D."/>
            <person name="Howarth C."/>
            <person name="Larson L."/>
            <person name="Lui A."/>
            <person name="MacDonald P.J.P."/>
            <person name="Mehta T."/>
            <person name="Montmayeur A."/>
            <person name="Murphy C."/>
            <person name="Neiman D."/>
            <person name="Pearson M."/>
            <person name="Priest M."/>
            <person name="Roberts A."/>
            <person name="Saif S."/>
            <person name="Shea T."/>
            <person name="Shenoy N."/>
            <person name="Sisk P."/>
            <person name="Stolte C."/>
            <person name="Sykes S."/>
            <person name="Yandava C."/>
            <person name="Wortman J."/>
            <person name="Nusbaum C."/>
            <person name="Birren B."/>
        </authorList>
    </citation>
    <scope>NUCLEOTIDE SEQUENCE</scope>
    <source>
        <strain evidence="3">ATCC 64411</strain>
    </source>
</reference>
<feature type="non-terminal residue" evidence="3">
    <location>
        <position position="269"/>
    </location>
</feature>
<dbReference type="PANTHER" id="PTHR12184">
    <property type="entry name" value="UBIQUINOL-CYTOCHROME C REDUCTASE COMPLEX ASSEMBLY FACTOR 1 FAMILY MEMBER"/>
    <property type="match status" value="1"/>
</dbReference>
<dbReference type="GO" id="GO:0005739">
    <property type="term" value="C:mitochondrion"/>
    <property type="evidence" value="ECO:0007669"/>
    <property type="project" value="TreeGrafter"/>
</dbReference>
<gene>
    <name evidence="3" type="ORF">MAPG_06856</name>
</gene>
<evidence type="ECO:0000256" key="1">
    <source>
        <dbReference type="ARBA" id="ARBA00006407"/>
    </source>
</evidence>
<feature type="domain" description="Ubiquinol-cytochrome c chaperone" evidence="2">
    <location>
        <begin position="156"/>
        <end position="262"/>
    </location>
</feature>
<protein>
    <recommendedName>
        <fullName evidence="2">Ubiquinol-cytochrome c chaperone domain-containing protein</fullName>
    </recommendedName>
</protein>
<dbReference type="Pfam" id="PF03981">
    <property type="entry name" value="Ubiq_cyt_C_chap"/>
    <property type="match status" value="1"/>
</dbReference>